<name>A0A9D0YXX6_9FIRM</name>
<dbReference type="CDD" id="cd04301">
    <property type="entry name" value="NAT_SF"/>
    <property type="match status" value="1"/>
</dbReference>
<comment type="caution">
    <text evidence="2">The sequence shown here is derived from an EMBL/GenBank/DDBJ whole genome shotgun (WGS) entry which is preliminary data.</text>
</comment>
<reference evidence="2" key="2">
    <citation type="journal article" date="2021" name="PeerJ">
        <title>Extensive microbial diversity within the chicken gut microbiome revealed by metagenomics and culture.</title>
        <authorList>
            <person name="Gilroy R."/>
            <person name="Ravi A."/>
            <person name="Getino M."/>
            <person name="Pursley I."/>
            <person name="Horton D.L."/>
            <person name="Alikhan N.F."/>
            <person name="Baker D."/>
            <person name="Gharbi K."/>
            <person name="Hall N."/>
            <person name="Watson M."/>
            <person name="Adriaenssens E.M."/>
            <person name="Foster-Nyarko E."/>
            <person name="Jarju S."/>
            <person name="Secka A."/>
            <person name="Antonio M."/>
            <person name="Oren A."/>
            <person name="Chaudhuri R.R."/>
            <person name="La Ragione R."/>
            <person name="Hildebrand F."/>
            <person name="Pallen M.J."/>
        </authorList>
    </citation>
    <scope>NUCLEOTIDE SEQUENCE</scope>
    <source>
        <strain evidence="2">ChiHile30-977</strain>
    </source>
</reference>
<evidence type="ECO:0000313" key="3">
    <source>
        <dbReference type="Proteomes" id="UP000886819"/>
    </source>
</evidence>
<gene>
    <name evidence="2" type="ORF">IAA66_09295</name>
</gene>
<dbReference type="GO" id="GO:0016747">
    <property type="term" value="F:acyltransferase activity, transferring groups other than amino-acyl groups"/>
    <property type="evidence" value="ECO:0007669"/>
    <property type="project" value="InterPro"/>
</dbReference>
<proteinExistence type="predicted"/>
<dbReference type="Proteomes" id="UP000886819">
    <property type="component" value="Unassembled WGS sequence"/>
</dbReference>
<dbReference type="InterPro" id="IPR016181">
    <property type="entry name" value="Acyl_CoA_acyltransferase"/>
</dbReference>
<dbReference type="EMBL" id="DVFI01000124">
    <property type="protein sequence ID" value="HIQ63759.1"/>
    <property type="molecule type" value="Genomic_DNA"/>
</dbReference>
<dbReference type="AlphaFoldDB" id="A0A9D0YXX6"/>
<dbReference type="SUPFAM" id="SSF55729">
    <property type="entry name" value="Acyl-CoA N-acyltransferases (Nat)"/>
    <property type="match status" value="1"/>
</dbReference>
<feature type="domain" description="N-acetyltransferase" evidence="1">
    <location>
        <begin position="2"/>
        <end position="157"/>
    </location>
</feature>
<organism evidence="2 3">
    <name type="scientific">Candidatus Avichristensenella intestinipullorum</name>
    <dbReference type="NCBI Taxonomy" id="2840693"/>
    <lineage>
        <taxon>Bacteria</taxon>
        <taxon>Bacillati</taxon>
        <taxon>Bacillota</taxon>
        <taxon>Clostridia</taxon>
        <taxon>Candidatus Avichristensenella</taxon>
    </lineage>
</organism>
<protein>
    <submittedName>
        <fullName evidence="2">N-acetyltransferase</fullName>
    </submittedName>
</protein>
<reference evidence="2" key="1">
    <citation type="submission" date="2020-10" db="EMBL/GenBank/DDBJ databases">
        <authorList>
            <person name="Gilroy R."/>
        </authorList>
    </citation>
    <scope>NUCLEOTIDE SEQUENCE</scope>
    <source>
        <strain evidence="2">ChiHile30-977</strain>
    </source>
</reference>
<evidence type="ECO:0000313" key="2">
    <source>
        <dbReference type="EMBL" id="HIQ63759.1"/>
    </source>
</evidence>
<sequence>MLYIRRETPADYQTVEDVIRRAFYNVYVPGCTEHYLAHIMRGHEDFVPELDFVAELDGQIIGSILYTRARLTDERGEEKPVLTFGPVCIAPDRQRQGYGKQLIEHSMRRAAALGHDVIVIFGNPFYYTGVGFQSCKKHNICLENGKFPSAMMVKLLRPDALDGRKWHYGSSPVMHVDERAARRFEEALAPMEPRRLPCQEAFSIMRHSFLE</sequence>
<dbReference type="PROSITE" id="PS51186">
    <property type="entry name" value="GNAT"/>
    <property type="match status" value="1"/>
</dbReference>
<dbReference type="InterPro" id="IPR000182">
    <property type="entry name" value="GNAT_dom"/>
</dbReference>
<evidence type="ECO:0000259" key="1">
    <source>
        <dbReference type="PROSITE" id="PS51186"/>
    </source>
</evidence>
<dbReference type="Pfam" id="PF00583">
    <property type="entry name" value="Acetyltransf_1"/>
    <property type="match status" value="1"/>
</dbReference>
<dbReference type="Gene3D" id="3.40.630.30">
    <property type="match status" value="1"/>
</dbReference>
<accession>A0A9D0YXX6</accession>